<dbReference type="InterPro" id="IPR003730">
    <property type="entry name" value="Cu_polyphenol_OxRdtase"/>
</dbReference>
<keyword evidence="8" id="KW-0862">Zinc</keyword>
<dbReference type="Gene3D" id="3.60.140.10">
    <property type="entry name" value="CNF1/YfiH-like putative cysteine hydrolases"/>
    <property type="match status" value="1"/>
</dbReference>
<keyword evidence="14" id="KW-1185">Reference proteome</keyword>
<dbReference type="EMBL" id="CP046956">
    <property type="protein sequence ID" value="QTN01446.1"/>
    <property type="molecule type" value="Genomic_DNA"/>
</dbReference>
<comment type="catalytic activity">
    <reaction evidence="10">
        <text>adenosine + phosphate = alpha-D-ribose 1-phosphate + adenine</text>
        <dbReference type="Rhea" id="RHEA:27642"/>
        <dbReference type="ChEBI" id="CHEBI:16335"/>
        <dbReference type="ChEBI" id="CHEBI:16708"/>
        <dbReference type="ChEBI" id="CHEBI:43474"/>
        <dbReference type="ChEBI" id="CHEBI:57720"/>
        <dbReference type="EC" id="2.4.2.1"/>
    </reaction>
    <physiologicalReaction direction="left-to-right" evidence="10">
        <dbReference type="Rhea" id="RHEA:27643"/>
    </physiologicalReaction>
</comment>
<evidence type="ECO:0000256" key="7">
    <source>
        <dbReference type="ARBA" id="ARBA00022801"/>
    </source>
</evidence>
<evidence type="ECO:0000256" key="12">
    <source>
        <dbReference type="RuleBase" id="RU361274"/>
    </source>
</evidence>
<dbReference type="NCBIfam" id="TIGR00726">
    <property type="entry name" value="peptidoglycan editing factor PgeF"/>
    <property type="match status" value="1"/>
</dbReference>
<accession>A0ABX7W005</accession>
<dbReference type="InterPro" id="IPR011324">
    <property type="entry name" value="Cytotoxic_necrot_fac-like_cat"/>
</dbReference>
<comment type="catalytic activity">
    <reaction evidence="11">
        <text>S-methyl-5'-thioadenosine + phosphate = 5-(methylsulfanyl)-alpha-D-ribose 1-phosphate + adenine</text>
        <dbReference type="Rhea" id="RHEA:11852"/>
        <dbReference type="ChEBI" id="CHEBI:16708"/>
        <dbReference type="ChEBI" id="CHEBI:17509"/>
        <dbReference type="ChEBI" id="CHEBI:43474"/>
        <dbReference type="ChEBI" id="CHEBI:58533"/>
        <dbReference type="EC" id="2.4.2.28"/>
    </reaction>
    <physiologicalReaction direction="left-to-right" evidence="11">
        <dbReference type="Rhea" id="RHEA:11853"/>
    </physiologicalReaction>
</comment>
<name>A0ABX7W005_9BACI</name>
<keyword evidence="5" id="KW-0808">Transferase</keyword>
<evidence type="ECO:0000256" key="10">
    <source>
        <dbReference type="ARBA" id="ARBA00048968"/>
    </source>
</evidence>
<evidence type="ECO:0000256" key="6">
    <source>
        <dbReference type="ARBA" id="ARBA00022723"/>
    </source>
</evidence>
<evidence type="ECO:0000256" key="9">
    <source>
        <dbReference type="ARBA" id="ARBA00047989"/>
    </source>
</evidence>
<dbReference type="Pfam" id="PF02578">
    <property type="entry name" value="Cu-oxidase_4"/>
    <property type="match status" value="1"/>
</dbReference>
<comment type="catalytic activity">
    <reaction evidence="9">
        <text>adenosine + H2O + H(+) = inosine + NH4(+)</text>
        <dbReference type="Rhea" id="RHEA:24408"/>
        <dbReference type="ChEBI" id="CHEBI:15377"/>
        <dbReference type="ChEBI" id="CHEBI:15378"/>
        <dbReference type="ChEBI" id="CHEBI:16335"/>
        <dbReference type="ChEBI" id="CHEBI:17596"/>
        <dbReference type="ChEBI" id="CHEBI:28938"/>
        <dbReference type="EC" id="3.5.4.4"/>
    </reaction>
    <physiologicalReaction direction="left-to-right" evidence="9">
        <dbReference type="Rhea" id="RHEA:24409"/>
    </physiologicalReaction>
</comment>
<comment type="function">
    <text evidence="3">Purine nucleoside enzyme that catalyzes the phosphorolysis of adenosine and inosine nucleosides, yielding D-ribose 1-phosphate and the respective free bases, adenine and hypoxanthine. Also catalyzes the phosphorolysis of S-methyl-5'-thioadenosine into adenine and S-methyl-5-thio-alpha-D-ribose 1-phosphate. Also has adenosine deaminase activity.</text>
</comment>
<evidence type="ECO:0000256" key="3">
    <source>
        <dbReference type="ARBA" id="ARBA00003215"/>
    </source>
</evidence>
<evidence type="ECO:0000256" key="2">
    <source>
        <dbReference type="ARBA" id="ARBA00001947"/>
    </source>
</evidence>
<evidence type="ECO:0000313" key="13">
    <source>
        <dbReference type="EMBL" id="QTN01446.1"/>
    </source>
</evidence>
<keyword evidence="6" id="KW-0479">Metal-binding</keyword>
<evidence type="ECO:0000256" key="8">
    <source>
        <dbReference type="ARBA" id="ARBA00022833"/>
    </source>
</evidence>
<comment type="catalytic activity">
    <reaction evidence="1">
        <text>inosine + phosphate = alpha-D-ribose 1-phosphate + hypoxanthine</text>
        <dbReference type="Rhea" id="RHEA:27646"/>
        <dbReference type="ChEBI" id="CHEBI:17368"/>
        <dbReference type="ChEBI" id="CHEBI:17596"/>
        <dbReference type="ChEBI" id="CHEBI:43474"/>
        <dbReference type="ChEBI" id="CHEBI:57720"/>
        <dbReference type="EC" id="2.4.2.1"/>
    </reaction>
    <physiologicalReaction direction="left-to-right" evidence="1">
        <dbReference type="Rhea" id="RHEA:27647"/>
    </physiologicalReaction>
</comment>
<dbReference type="SUPFAM" id="SSF64438">
    <property type="entry name" value="CNF1/YfiH-like putative cysteine hydrolases"/>
    <property type="match status" value="1"/>
</dbReference>
<evidence type="ECO:0000256" key="5">
    <source>
        <dbReference type="ARBA" id="ARBA00022679"/>
    </source>
</evidence>
<protein>
    <recommendedName>
        <fullName evidence="12">Purine nucleoside phosphorylase</fullName>
    </recommendedName>
</protein>
<organism evidence="13 14">
    <name type="scientific">Sediminibacillus dalangtanensis</name>
    <dbReference type="NCBI Taxonomy" id="2729421"/>
    <lineage>
        <taxon>Bacteria</taxon>
        <taxon>Bacillati</taxon>
        <taxon>Bacillota</taxon>
        <taxon>Bacilli</taxon>
        <taxon>Bacillales</taxon>
        <taxon>Bacillaceae</taxon>
        <taxon>Sediminibacillus</taxon>
    </lineage>
</organism>
<gene>
    <name evidence="13" type="primary">pgeF</name>
    <name evidence="13" type="ORF">ERJ70_08520</name>
</gene>
<comment type="similarity">
    <text evidence="4 12">Belongs to the purine nucleoside phosphorylase YfiH/LACC1 family.</text>
</comment>
<evidence type="ECO:0000256" key="11">
    <source>
        <dbReference type="ARBA" id="ARBA00049893"/>
    </source>
</evidence>
<keyword evidence="7" id="KW-0378">Hydrolase</keyword>
<dbReference type="InterPro" id="IPR038371">
    <property type="entry name" value="Cu_polyphenol_OxRdtase_sf"/>
</dbReference>
<reference evidence="13 14" key="1">
    <citation type="submission" date="2019-12" db="EMBL/GenBank/DDBJ databases">
        <title>The whole genome sequencing of a strain isolated from a Mars analog, Dalangtan Playa.</title>
        <authorList>
            <person name="Huang T."/>
        </authorList>
    </citation>
    <scope>NUCLEOTIDE SEQUENCE [LARGE SCALE GENOMIC DNA]</scope>
    <source>
        <strain evidence="13 14">DP4-553-S</strain>
    </source>
</reference>
<dbReference type="PANTHER" id="PTHR30616">
    <property type="entry name" value="UNCHARACTERIZED PROTEIN YFIH"/>
    <property type="match status" value="1"/>
</dbReference>
<evidence type="ECO:0000256" key="4">
    <source>
        <dbReference type="ARBA" id="ARBA00007353"/>
    </source>
</evidence>
<dbReference type="Proteomes" id="UP000665043">
    <property type="component" value="Chromosome"/>
</dbReference>
<comment type="cofactor">
    <cofactor evidence="2">
        <name>Zn(2+)</name>
        <dbReference type="ChEBI" id="CHEBI:29105"/>
    </cofactor>
</comment>
<evidence type="ECO:0000313" key="14">
    <source>
        <dbReference type="Proteomes" id="UP000665043"/>
    </source>
</evidence>
<sequence>MKDPFQLSEESVLSIGGWHGLAPGLKAGFTTRQGGGSLPPYDTFNLGLHVKDDPDTVIANRQKLADITGFPLKDWVAAQQVHGTDIAVVSETDKGKGSKTQTDAILNVDGLITNQTGILCTAFFADCVPLYFFDPATRWIGIAHAGWRGTVNGMAEKMVSVLKEYDVQPETLLAAIGPSINVEAYQVDDKVIKLVPNGLEDEVVHRGETGTFLDLQRLNELLLQRAGLPPENINRSKLCTFKENELFFSHRREEGKTGRMLGFIGWKE</sequence>
<proteinExistence type="inferred from homology"/>
<dbReference type="PANTHER" id="PTHR30616:SF2">
    <property type="entry name" value="PURINE NUCLEOSIDE PHOSPHORYLASE LACC1"/>
    <property type="match status" value="1"/>
</dbReference>
<dbReference type="CDD" id="cd16833">
    <property type="entry name" value="YfiH"/>
    <property type="match status" value="1"/>
</dbReference>
<evidence type="ECO:0000256" key="1">
    <source>
        <dbReference type="ARBA" id="ARBA00000553"/>
    </source>
</evidence>